<dbReference type="SMART" id="SM00984">
    <property type="entry name" value="UDPG_MGDP_dh_C"/>
    <property type="match status" value="1"/>
</dbReference>
<feature type="domain" description="UDP-glucose/GDP-mannose dehydrogenase C-terminal" evidence="8">
    <location>
        <begin position="434"/>
        <end position="535"/>
    </location>
</feature>
<dbReference type="SUPFAM" id="SSF52413">
    <property type="entry name" value="UDP-glucose/GDP-mannose dehydrogenase C-terminal domain"/>
    <property type="match status" value="1"/>
</dbReference>
<evidence type="ECO:0000256" key="5">
    <source>
        <dbReference type="ARBA" id="ARBA00023027"/>
    </source>
</evidence>
<dbReference type="EMBL" id="JBAWTH010000163">
    <property type="protein sequence ID" value="KAL2274211.1"/>
    <property type="molecule type" value="Genomic_DNA"/>
</dbReference>
<evidence type="ECO:0000313" key="9">
    <source>
        <dbReference type="EMBL" id="KAL2274211.1"/>
    </source>
</evidence>
<comment type="catalytic activity">
    <reaction evidence="6">
        <text>UDP-alpha-D-glucose + 2 NAD(+) + H2O = UDP-alpha-D-glucuronate + 2 NADH + 3 H(+)</text>
        <dbReference type="Rhea" id="RHEA:23596"/>
        <dbReference type="ChEBI" id="CHEBI:15377"/>
        <dbReference type="ChEBI" id="CHEBI:15378"/>
        <dbReference type="ChEBI" id="CHEBI:57540"/>
        <dbReference type="ChEBI" id="CHEBI:57945"/>
        <dbReference type="ChEBI" id="CHEBI:58052"/>
        <dbReference type="ChEBI" id="CHEBI:58885"/>
        <dbReference type="EC" id="1.1.1.22"/>
    </reaction>
</comment>
<dbReference type="EC" id="1.1.1.22" evidence="3"/>
<accession>A0ABR4DV23</accession>
<name>A0ABR4DV23_9PEZI</name>
<evidence type="ECO:0000313" key="10">
    <source>
        <dbReference type="Proteomes" id="UP001600888"/>
    </source>
</evidence>
<gene>
    <name evidence="9" type="ORF">FJTKL_03561</name>
</gene>
<dbReference type="InterPro" id="IPR028356">
    <property type="entry name" value="UDPglc_DH_euk"/>
</dbReference>
<proteinExistence type="inferred from homology"/>
<comment type="pathway">
    <text evidence="1">Nucleotide-sugar biosynthesis; UDP-alpha-D-glucuronate biosynthesis; UDP-alpha-D-glucuronate from UDP-alpha-D-glucose: step 1/1.</text>
</comment>
<protein>
    <recommendedName>
        <fullName evidence="3">UDP-glucose 6-dehydrogenase</fullName>
        <ecNumber evidence="3">1.1.1.22</ecNumber>
    </recommendedName>
</protein>
<feature type="region of interest" description="Disordered" evidence="7">
    <location>
        <begin position="19"/>
        <end position="68"/>
    </location>
</feature>
<dbReference type="Gene3D" id="1.20.5.100">
    <property type="entry name" value="Cytochrome c1, transmembrane anchor, C-terminal"/>
    <property type="match status" value="1"/>
</dbReference>
<dbReference type="InterPro" id="IPR036291">
    <property type="entry name" value="NAD(P)-bd_dom_sf"/>
</dbReference>
<evidence type="ECO:0000259" key="8">
    <source>
        <dbReference type="SMART" id="SM00984"/>
    </source>
</evidence>
<dbReference type="InterPro" id="IPR036220">
    <property type="entry name" value="UDP-Glc/GDP-Man_DH_C_sf"/>
</dbReference>
<dbReference type="PIRSF" id="PIRSF500134">
    <property type="entry name" value="UDPglc_DH_bac"/>
    <property type="match status" value="1"/>
</dbReference>
<dbReference type="InterPro" id="IPR001732">
    <property type="entry name" value="UDP-Glc/GDP-Man_DH_N"/>
</dbReference>
<dbReference type="InterPro" id="IPR008927">
    <property type="entry name" value="6-PGluconate_DH-like_C_sf"/>
</dbReference>
<evidence type="ECO:0000256" key="7">
    <source>
        <dbReference type="SAM" id="MobiDB-lite"/>
    </source>
</evidence>
<dbReference type="PIRSF" id="PIRSF000124">
    <property type="entry name" value="UDPglc_GDPman_dh"/>
    <property type="match status" value="1"/>
</dbReference>
<keyword evidence="10" id="KW-1185">Reference proteome</keyword>
<dbReference type="Gene3D" id="3.40.50.720">
    <property type="entry name" value="NAD(P)-binding Rossmann-like Domain"/>
    <property type="match status" value="2"/>
</dbReference>
<dbReference type="InterPro" id="IPR017476">
    <property type="entry name" value="UDP-Glc/GDP-Man"/>
</dbReference>
<feature type="compositionally biased region" description="Polar residues" evidence="7">
    <location>
        <begin position="21"/>
        <end position="32"/>
    </location>
</feature>
<dbReference type="PANTHER" id="PTHR11374:SF3">
    <property type="entry name" value="UDP-GLUCOSE 6-DEHYDROGENASE"/>
    <property type="match status" value="1"/>
</dbReference>
<dbReference type="Pfam" id="PF03720">
    <property type="entry name" value="UDPG_MGDP_dh_C"/>
    <property type="match status" value="1"/>
</dbReference>
<evidence type="ECO:0000256" key="1">
    <source>
        <dbReference type="ARBA" id="ARBA00004701"/>
    </source>
</evidence>
<dbReference type="PANTHER" id="PTHR11374">
    <property type="entry name" value="UDP-GLUCOSE DEHYDROGENASE/UDP-MANNAC DEHYDROGENASE"/>
    <property type="match status" value="1"/>
</dbReference>
<comment type="caution">
    <text evidence="9">The sequence shown here is derived from an EMBL/GenBank/DDBJ whole genome shotgun (WGS) entry which is preliminary data.</text>
</comment>
<sequence>MATIPEAITMPLLLRDMSPDSLVTTRSSSSDVWGSGEATPVTSPPSSRGESPERKPDQLDGVPRHTRSDATTIVTLSSEPPVRNICFVGAGFVGGPTAALIAYHNPSIIVNVVDLNAERIAAWNANHLPIHEIGLPKIVRIARDGTNETTITGLPGVTESSGLRLPPREPNLFFSTNVTPCIAEADIIFICVNTPTKTYGVGAGASADLGALESATRTIAKNAKSGAMIVEKSTVPCGTARIISDILHQYRPETSFEVLSNPEFLAEGSAVANLMRPDRILIGSGTGLAGLRAASALRAVYAAWVPPERVLTVNTFSSELAKLVANAMLAQRISSVNAVGALCEELGADVEEVSRALGADSRLGPRFLHAGVGFGGSCFEKDILNLAYLARCLHLPEVATYWTSVLDINRYQRERFTKTAIRKLNGTLRGKKIAIFGFAFKDGTNDTRNSVAVHIIAELALEQPKEIAVFDPGCAPDEVEEEIRSFIKDEAMMTRIKIVSGWTDAVEGASAVCILTQWQQFRGTAAVALNKLTVSSPSKLSNLSSDSEKELSEMDIIELEDLVLETTVTTSDSEDPLQRLVPRGSCEAGCRECQRNSTLSGDKDVVDWETVATLMEKHSWVFDGRNVVDSIYLKSLGFKVHSIGKGL</sequence>
<dbReference type="InterPro" id="IPR014027">
    <property type="entry name" value="UDP-Glc/GDP-Man_DH_C"/>
</dbReference>
<organism evidence="9 10">
    <name type="scientific">Diaporthe vaccinii</name>
    <dbReference type="NCBI Taxonomy" id="105482"/>
    <lineage>
        <taxon>Eukaryota</taxon>
        <taxon>Fungi</taxon>
        <taxon>Dikarya</taxon>
        <taxon>Ascomycota</taxon>
        <taxon>Pezizomycotina</taxon>
        <taxon>Sordariomycetes</taxon>
        <taxon>Sordariomycetidae</taxon>
        <taxon>Diaporthales</taxon>
        <taxon>Diaporthaceae</taxon>
        <taxon>Diaporthe</taxon>
        <taxon>Diaporthe eres species complex</taxon>
    </lineage>
</organism>
<dbReference type="InterPro" id="IPR028357">
    <property type="entry name" value="UDPglc_DH_bac"/>
</dbReference>
<dbReference type="SUPFAM" id="SSF48179">
    <property type="entry name" value="6-phosphogluconate dehydrogenase C-terminal domain-like"/>
    <property type="match status" value="1"/>
</dbReference>
<evidence type="ECO:0000256" key="2">
    <source>
        <dbReference type="ARBA" id="ARBA00006601"/>
    </source>
</evidence>
<feature type="compositionally biased region" description="Basic and acidic residues" evidence="7">
    <location>
        <begin position="50"/>
        <end position="68"/>
    </location>
</feature>
<dbReference type="Proteomes" id="UP001600888">
    <property type="component" value="Unassembled WGS sequence"/>
</dbReference>
<reference evidence="9 10" key="1">
    <citation type="submission" date="2024-03" db="EMBL/GenBank/DDBJ databases">
        <title>A high-quality draft genome sequence of Diaporthe vaccinii, a causative agent of upright dieback and viscid rot disease in cranberry plants.</title>
        <authorList>
            <person name="Sarrasin M."/>
            <person name="Lang B.F."/>
            <person name="Burger G."/>
        </authorList>
    </citation>
    <scope>NUCLEOTIDE SEQUENCE [LARGE SCALE GENOMIC DNA]</scope>
    <source>
        <strain evidence="9 10">IS7</strain>
    </source>
</reference>
<keyword evidence="5" id="KW-0520">NAD</keyword>
<dbReference type="NCBIfam" id="TIGR03026">
    <property type="entry name" value="NDP-sugDHase"/>
    <property type="match status" value="1"/>
</dbReference>
<evidence type="ECO:0000256" key="4">
    <source>
        <dbReference type="ARBA" id="ARBA00023002"/>
    </source>
</evidence>
<dbReference type="Pfam" id="PF00984">
    <property type="entry name" value="UDPG_MGDP_dh"/>
    <property type="match status" value="1"/>
</dbReference>
<evidence type="ECO:0000256" key="6">
    <source>
        <dbReference type="ARBA" id="ARBA00047473"/>
    </source>
</evidence>
<evidence type="ECO:0000256" key="3">
    <source>
        <dbReference type="ARBA" id="ARBA00012954"/>
    </source>
</evidence>
<keyword evidence="4" id="KW-0560">Oxidoreductase</keyword>
<comment type="similarity">
    <text evidence="2">Belongs to the UDP-glucose/GDP-mannose dehydrogenase family.</text>
</comment>
<dbReference type="SUPFAM" id="SSF51735">
    <property type="entry name" value="NAD(P)-binding Rossmann-fold domains"/>
    <property type="match status" value="1"/>
</dbReference>
<dbReference type="InterPro" id="IPR014026">
    <property type="entry name" value="UDP-Glc/GDP-Man_DH_dimer"/>
</dbReference>
<dbReference type="Pfam" id="PF03721">
    <property type="entry name" value="UDPG_MGDP_dh_N"/>
    <property type="match status" value="2"/>
</dbReference>